<evidence type="ECO:0000256" key="1">
    <source>
        <dbReference type="SAM" id="MobiDB-lite"/>
    </source>
</evidence>
<evidence type="ECO:0000313" key="4">
    <source>
        <dbReference type="Proteomes" id="UP000053144"/>
    </source>
</evidence>
<feature type="compositionally biased region" description="Basic and acidic residues" evidence="1">
    <location>
        <begin position="393"/>
        <end position="411"/>
    </location>
</feature>
<protein>
    <recommendedName>
        <fullName evidence="2">PB1-like domain-containing protein</fullName>
    </recommendedName>
</protein>
<feature type="compositionally biased region" description="Polar residues" evidence="1">
    <location>
        <begin position="355"/>
        <end position="371"/>
    </location>
</feature>
<evidence type="ECO:0000259" key="2">
    <source>
        <dbReference type="Pfam" id="PF26130"/>
    </source>
</evidence>
<sequence>MSGERFEVVVHHDGTLIKEVPFKYIDGEIVVWDVDLDKWSFFEIVGALKDLGYLQVKELYYSVQYLLHKLYDDRGAMNMMKVANFLGKIDLYVVHGVDEVEVVEDDVNQIYLLCEAEAPGWSGEGTRVIGSPHIERGDEGNMEEVEVQNEVEERAVASDEVGEVHIEGGVQVDVDGGLELESTGGQEVDAGVEVDEDGGVELEINAGQEVDGGVQEEDFMDRGEDGVDNEVEVEVHNEDGVDSEVEVEVNNEDEGHMDHLSGDEYVEEAKEVGIALEDSDEEYRAEPHARGLLEDEWHSDVLLTPQNSGTGSTTEAYTGEDTDSLWNDLADVPKAVSKVALFPSSFDGRARALHPQTQIPSSKNPAENTVANFPVRSPSLPSTTTVRRHALKNHKEPLKNRSTSHEPVAKL</sequence>
<dbReference type="Proteomes" id="UP000053144">
    <property type="component" value="Chromosome 10"/>
</dbReference>
<dbReference type="InterPro" id="IPR058594">
    <property type="entry name" value="PB1-like_dom_pln"/>
</dbReference>
<organism evidence="3 4">
    <name type="scientific">Phaseolus angularis</name>
    <name type="common">Azuki bean</name>
    <name type="synonym">Vigna angularis</name>
    <dbReference type="NCBI Taxonomy" id="3914"/>
    <lineage>
        <taxon>Eukaryota</taxon>
        <taxon>Viridiplantae</taxon>
        <taxon>Streptophyta</taxon>
        <taxon>Embryophyta</taxon>
        <taxon>Tracheophyta</taxon>
        <taxon>Spermatophyta</taxon>
        <taxon>Magnoliopsida</taxon>
        <taxon>eudicotyledons</taxon>
        <taxon>Gunneridae</taxon>
        <taxon>Pentapetalae</taxon>
        <taxon>rosids</taxon>
        <taxon>fabids</taxon>
        <taxon>Fabales</taxon>
        <taxon>Fabaceae</taxon>
        <taxon>Papilionoideae</taxon>
        <taxon>50 kb inversion clade</taxon>
        <taxon>NPAAA clade</taxon>
        <taxon>indigoferoid/millettioid clade</taxon>
        <taxon>Phaseoleae</taxon>
        <taxon>Vigna</taxon>
    </lineage>
</organism>
<evidence type="ECO:0000313" key="3">
    <source>
        <dbReference type="EMBL" id="KOM54805.1"/>
    </source>
</evidence>
<dbReference type="Gramene" id="KOM54805">
    <property type="protein sequence ID" value="KOM54805"/>
    <property type="gene ID" value="LR48_Vigan10g069700"/>
</dbReference>
<feature type="region of interest" description="Disordered" evidence="1">
    <location>
        <begin position="353"/>
        <end position="411"/>
    </location>
</feature>
<proteinExistence type="predicted"/>
<dbReference type="Pfam" id="PF26130">
    <property type="entry name" value="PB1-like"/>
    <property type="match status" value="1"/>
</dbReference>
<accession>A0A0L9VIB1</accession>
<name>A0A0L9VIB1_PHAAN</name>
<reference evidence="4" key="1">
    <citation type="journal article" date="2015" name="Proc. Natl. Acad. Sci. U.S.A.">
        <title>Genome sequencing of adzuki bean (Vigna angularis) provides insight into high starch and low fat accumulation and domestication.</title>
        <authorList>
            <person name="Yang K."/>
            <person name="Tian Z."/>
            <person name="Chen C."/>
            <person name="Luo L."/>
            <person name="Zhao B."/>
            <person name="Wang Z."/>
            <person name="Yu L."/>
            <person name="Li Y."/>
            <person name="Sun Y."/>
            <person name="Li W."/>
            <person name="Chen Y."/>
            <person name="Li Y."/>
            <person name="Zhang Y."/>
            <person name="Ai D."/>
            <person name="Zhao J."/>
            <person name="Shang C."/>
            <person name="Ma Y."/>
            <person name="Wu B."/>
            <person name="Wang M."/>
            <person name="Gao L."/>
            <person name="Sun D."/>
            <person name="Zhang P."/>
            <person name="Guo F."/>
            <person name="Wang W."/>
            <person name="Li Y."/>
            <person name="Wang J."/>
            <person name="Varshney R.K."/>
            <person name="Wang J."/>
            <person name="Ling H.Q."/>
            <person name="Wan P."/>
        </authorList>
    </citation>
    <scope>NUCLEOTIDE SEQUENCE</scope>
    <source>
        <strain evidence="4">cv. Jingnong 6</strain>
    </source>
</reference>
<dbReference type="EMBL" id="CM003380">
    <property type="protein sequence ID" value="KOM54805.1"/>
    <property type="molecule type" value="Genomic_DNA"/>
</dbReference>
<dbReference type="AlphaFoldDB" id="A0A0L9VIB1"/>
<gene>
    <name evidence="3" type="ORF">LR48_Vigan10g069700</name>
</gene>
<feature type="domain" description="PB1-like" evidence="2">
    <location>
        <begin position="4"/>
        <end position="95"/>
    </location>
</feature>